<dbReference type="EMBL" id="LT607756">
    <property type="protein sequence ID" value="SCG85929.1"/>
    <property type="molecule type" value="Genomic_DNA"/>
</dbReference>
<dbReference type="PATRIC" id="fig|129848.4.peg.1398"/>
<dbReference type="SMART" id="SM00538">
    <property type="entry name" value="POP4"/>
    <property type="match status" value="1"/>
</dbReference>
<dbReference type="GO" id="GO:0000172">
    <property type="term" value="C:ribonuclease MRP complex"/>
    <property type="evidence" value="ECO:0007669"/>
    <property type="project" value="InterPro"/>
</dbReference>
<dbReference type="GO" id="GO:0030677">
    <property type="term" value="C:ribonuclease P complex"/>
    <property type="evidence" value="ECO:0007669"/>
    <property type="project" value="UniProtKB-UniRule"/>
</dbReference>
<evidence type="ECO:0000313" key="9">
    <source>
        <dbReference type="Proteomes" id="UP000094707"/>
    </source>
</evidence>
<dbReference type="KEGG" id="mcub:MCBB_1372"/>
<keyword evidence="2 7" id="KW-0963">Cytoplasm</keyword>
<name>A0A1D3L337_9EURY</name>
<dbReference type="Proteomes" id="UP000094707">
    <property type="component" value="Chromosome I"/>
</dbReference>
<evidence type="ECO:0000256" key="2">
    <source>
        <dbReference type="ARBA" id="ARBA00022490"/>
    </source>
</evidence>
<keyword evidence="9" id="KW-1185">Reference proteome</keyword>
<evidence type="ECO:0000256" key="4">
    <source>
        <dbReference type="ARBA" id="ARBA00022722"/>
    </source>
</evidence>
<protein>
    <recommendedName>
        <fullName evidence="7">Ribonuclease P protein component 1</fullName>
        <shortName evidence="7">RNase P component 1</shortName>
        <ecNumber evidence="7">3.1.26.5</ecNumber>
    </recommendedName>
    <alternativeName>
        <fullName evidence="7">Rpp29</fullName>
    </alternativeName>
</protein>
<dbReference type="OrthoDB" id="39019at2157"/>
<evidence type="ECO:0000313" key="8">
    <source>
        <dbReference type="EMBL" id="SCG85929.1"/>
    </source>
</evidence>
<dbReference type="STRING" id="118062.MCBB_1372"/>
<dbReference type="Pfam" id="PF01868">
    <property type="entry name" value="RNase_P-MRP_p29"/>
    <property type="match status" value="1"/>
</dbReference>
<evidence type="ECO:0000256" key="5">
    <source>
        <dbReference type="ARBA" id="ARBA00022759"/>
    </source>
</evidence>
<dbReference type="InterPro" id="IPR023534">
    <property type="entry name" value="Rof/RNase_P-like"/>
</dbReference>
<dbReference type="NCBIfam" id="NF046110">
    <property type="entry name" value="RNaseP1Mthb"/>
    <property type="match status" value="1"/>
</dbReference>
<dbReference type="GO" id="GO:0005737">
    <property type="term" value="C:cytoplasm"/>
    <property type="evidence" value="ECO:0007669"/>
    <property type="project" value="UniProtKB-SubCell"/>
</dbReference>
<keyword evidence="6 7" id="KW-0378">Hydrolase</keyword>
<evidence type="ECO:0000256" key="7">
    <source>
        <dbReference type="HAMAP-Rule" id="MF_00754"/>
    </source>
</evidence>
<keyword evidence="5 7" id="KW-0255">Endonuclease</keyword>
<sequence length="94" mass="10804">MITPQNIFQHEFIGLNVEVKESSHEGFIGINGRVVDETKNTITVETEEDGEKMVPKKTSTFRFKLPNGAVVEIAGRVIVARPEDRIKKKFRKYW</sequence>
<proteinExistence type="inferred from homology"/>
<dbReference type="GO" id="GO:0004526">
    <property type="term" value="F:ribonuclease P activity"/>
    <property type="evidence" value="ECO:0007669"/>
    <property type="project" value="UniProtKB-UniRule"/>
</dbReference>
<evidence type="ECO:0000256" key="6">
    <source>
        <dbReference type="ARBA" id="ARBA00022801"/>
    </source>
</evidence>
<dbReference type="EC" id="3.1.26.5" evidence="7"/>
<dbReference type="PANTHER" id="PTHR13348">
    <property type="entry name" value="RIBONUCLEASE P SUBUNIT P29"/>
    <property type="match status" value="1"/>
</dbReference>
<dbReference type="HAMAP" id="MF_00754">
    <property type="entry name" value="RNase_P_1"/>
    <property type="match status" value="1"/>
</dbReference>
<dbReference type="PANTHER" id="PTHR13348:SF0">
    <property type="entry name" value="RIBONUCLEASE P PROTEIN SUBUNIT P29"/>
    <property type="match status" value="1"/>
</dbReference>
<dbReference type="InterPro" id="IPR023538">
    <property type="entry name" value="RNP1"/>
</dbReference>
<dbReference type="GO" id="GO:0001682">
    <property type="term" value="P:tRNA 5'-leader removal"/>
    <property type="evidence" value="ECO:0007669"/>
    <property type="project" value="UniProtKB-UniRule"/>
</dbReference>
<dbReference type="RefSeq" id="WP_071907041.1">
    <property type="nucleotide sequence ID" value="NZ_LT607756.1"/>
</dbReference>
<dbReference type="GO" id="GO:0033204">
    <property type="term" value="F:ribonuclease P RNA binding"/>
    <property type="evidence" value="ECO:0007669"/>
    <property type="project" value="InterPro"/>
</dbReference>
<comment type="catalytic activity">
    <reaction evidence="7">
        <text>Endonucleolytic cleavage of RNA, removing 5'-extranucleotides from tRNA precursor.</text>
        <dbReference type="EC" id="3.1.26.5"/>
    </reaction>
</comment>
<organism evidence="8 9">
    <name type="scientific">Methanobacterium congolense</name>
    <dbReference type="NCBI Taxonomy" id="118062"/>
    <lineage>
        <taxon>Archaea</taxon>
        <taxon>Methanobacteriati</taxon>
        <taxon>Methanobacteriota</taxon>
        <taxon>Methanomada group</taxon>
        <taxon>Methanobacteria</taxon>
        <taxon>Methanobacteriales</taxon>
        <taxon>Methanobacteriaceae</taxon>
        <taxon>Methanobacterium</taxon>
    </lineage>
</organism>
<dbReference type="GO" id="GO:0006364">
    <property type="term" value="P:rRNA processing"/>
    <property type="evidence" value="ECO:0007669"/>
    <property type="project" value="TreeGrafter"/>
</dbReference>
<gene>
    <name evidence="7 8" type="primary">rnp1</name>
    <name evidence="8" type="ORF">MCBB_1372</name>
</gene>
<keyword evidence="3 7" id="KW-0819">tRNA processing</keyword>
<keyword evidence="4 7" id="KW-0540">Nuclease</keyword>
<dbReference type="InterPro" id="IPR002730">
    <property type="entry name" value="Rpp29/RNP1"/>
</dbReference>
<reference evidence="8 9" key="1">
    <citation type="submission" date="2016-08" db="EMBL/GenBank/DDBJ databases">
        <authorList>
            <person name="Seilhamer J.J."/>
        </authorList>
    </citation>
    <scope>NUCLEOTIDE SEQUENCE [LARGE SCALE GENOMIC DNA]</scope>
    <source>
        <strain evidence="8">Buetzberg</strain>
    </source>
</reference>
<comment type="subcellular location">
    <subcellularLocation>
        <location evidence="7">Cytoplasm</location>
    </subcellularLocation>
</comment>
<evidence type="ECO:0000256" key="3">
    <source>
        <dbReference type="ARBA" id="ARBA00022694"/>
    </source>
</evidence>
<dbReference type="InterPro" id="IPR016848">
    <property type="entry name" value="RNase_P/MRP_Rpp29-subunit"/>
</dbReference>
<dbReference type="AlphaFoldDB" id="A0A1D3L337"/>
<dbReference type="Gene3D" id="2.30.30.210">
    <property type="entry name" value="Ribonuclease P/MRP, subunit p29"/>
    <property type="match status" value="1"/>
</dbReference>
<comment type="similarity">
    <text evidence="1 7">Belongs to the eukaryotic/archaeal RNase P protein component 1 family.</text>
</comment>
<evidence type="ECO:0000256" key="1">
    <source>
        <dbReference type="ARBA" id="ARBA00006181"/>
    </source>
</evidence>
<comment type="subunit">
    <text evidence="7">Consists of a catalytic RNA component and at least 4-5 protein subunits.</text>
</comment>
<dbReference type="SUPFAM" id="SSF101744">
    <property type="entry name" value="Rof/RNase P subunit-like"/>
    <property type="match status" value="1"/>
</dbReference>
<dbReference type="InterPro" id="IPR036980">
    <property type="entry name" value="RNase_P/MRP_Rpp29_sf"/>
</dbReference>
<comment type="function">
    <text evidence="7">Part of ribonuclease P, a protein complex that generates mature tRNA molecules by cleaving their 5'-ends.</text>
</comment>
<dbReference type="GeneID" id="30412215"/>
<accession>A0A1D3L337</accession>